<dbReference type="EMBL" id="WNCL01000001">
    <property type="protein sequence ID" value="MTU42051.1"/>
    <property type="molecule type" value="Genomic_DNA"/>
</dbReference>
<gene>
    <name evidence="1" type="ORF">GMD42_00075</name>
</gene>
<name>A0A6I3S7L1_9BURK</name>
<proteinExistence type="predicted"/>
<reference evidence="1 2" key="1">
    <citation type="journal article" date="2019" name="Nat. Med.">
        <title>A library of human gut bacterial isolates paired with longitudinal multiomics data enables mechanistic microbiome research.</title>
        <authorList>
            <person name="Poyet M."/>
            <person name="Groussin M."/>
            <person name="Gibbons S.M."/>
            <person name="Avila-Pacheco J."/>
            <person name="Jiang X."/>
            <person name="Kearney S.M."/>
            <person name="Perrotta A.R."/>
            <person name="Berdy B."/>
            <person name="Zhao S."/>
            <person name="Lieberman T.D."/>
            <person name="Swanson P.K."/>
            <person name="Smith M."/>
            <person name="Roesemann S."/>
            <person name="Alexander J.E."/>
            <person name="Rich S.A."/>
            <person name="Livny J."/>
            <person name="Vlamakis H."/>
            <person name="Clish C."/>
            <person name="Bullock K."/>
            <person name="Deik A."/>
            <person name="Scott J."/>
            <person name="Pierce K.A."/>
            <person name="Xavier R.J."/>
            <person name="Alm E.J."/>
        </authorList>
    </citation>
    <scope>NUCLEOTIDE SEQUENCE [LARGE SCALE GENOMIC DNA]</scope>
    <source>
        <strain evidence="1 2">BIOML-A2</strain>
    </source>
</reference>
<evidence type="ECO:0000313" key="2">
    <source>
        <dbReference type="Proteomes" id="UP000462362"/>
    </source>
</evidence>
<comment type="caution">
    <text evidence="1">The sequence shown here is derived from an EMBL/GenBank/DDBJ whole genome shotgun (WGS) entry which is preliminary data.</text>
</comment>
<dbReference type="RefSeq" id="WP_008863515.1">
    <property type="nucleotide sequence ID" value="NZ_CAJUON010000004.1"/>
</dbReference>
<sequence>MKIRWQLWFLVTLLICAFYCIWDTTFAFSRGEKLAQADWTYVEKAGHKSLAGYCSKIGVTGDGKTPQTVTKEVFEPAKNPLICASSLEEAKQSYGLFVQGQSRKASTQMVFMFIGAWLVILLALFGLMKWTNRKAAPESASTAEKSKSKARR</sequence>
<dbReference type="AlphaFoldDB" id="A0A6I3S7L1"/>
<protein>
    <submittedName>
        <fullName evidence="1">Uncharacterized protein</fullName>
    </submittedName>
</protein>
<dbReference type="GeneID" id="43347975"/>
<accession>A0A6I3S7L1</accession>
<evidence type="ECO:0000313" key="1">
    <source>
        <dbReference type="EMBL" id="MTU42051.1"/>
    </source>
</evidence>
<organism evidence="1 2">
    <name type="scientific">Parasutterella excrementihominis</name>
    <dbReference type="NCBI Taxonomy" id="487175"/>
    <lineage>
        <taxon>Bacteria</taxon>
        <taxon>Pseudomonadati</taxon>
        <taxon>Pseudomonadota</taxon>
        <taxon>Betaproteobacteria</taxon>
        <taxon>Burkholderiales</taxon>
        <taxon>Sutterellaceae</taxon>
        <taxon>Parasutterella</taxon>
    </lineage>
</organism>
<dbReference type="Proteomes" id="UP000462362">
    <property type="component" value="Unassembled WGS sequence"/>
</dbReference>